<reference evidence="2 3" key="1">
    <citation type="submission" date="2015-12" db="EMBL/GenBank/DDBJ databases">
        <title>The genome of Folsomia candida.</title>
        <authorList>
            <person name="Faddeeva A."/>
            <person name="Derks M.F."/>
            <person name="Anvar Y."/>
            <person name="Smit S."/>
            <person name="Van Straalen N."/>
            <person name="Roelofs D."/>
        </authorList>
    </citation>
    <scope>NUCLEOTIDE SEQUENCE [LARGE SCALE GENOMIC DNA]</scope>
    <source>
        <strain evidence="2 3">VU population</strain>
        <tissue evidence="2">Whole body</tissue>
    </source>
</reference>
<feature type="region of interest" description="Disordered" evidence="1">
    <location>
        <begin position="157"/>
        <end position="226"/>
    </location>
</feature>
<feature type="compositionally biased region" description="Acidic residues" evidence="1">
    <location>
        <begin position="88"/>
        <end position="98"/>
    </location>
</feature>
<dbReference type="EMBL" id="LNIX01000001">
    <property type="protein sequence ID" value="OXA61900.1"/>
    <property type="molecule type" value="Genomic_DNA"/>
</dbReference>
<accession>A0A226EXI1</accession>
<feature type="compositionally biased region" description="Low complexity" evidence="1">
    <location>
        <begin position="157"/>
        <end position="169"/>
    </location>
</feature>
<protein>
    <submittedName>
        <fullName evidence="2">Uncharacterized protein</fullName>
    </submittedName>
</protein>
<proteinExistence type="predicted"/>
<dbReference type="Proteomes" id="UP000198287">
    <property type="component" value="Unassembled WGS sequence"/>
</dbReference>
<feature type="compositionally biased region" description="Polar residues" evidence="1">
    <location>
        <begin position="170"/>
        <end position="196"/>
    </location>
</feature>
<evidence type="ECO:0000256" key="1">
    <source>
        <dbReference type="SAM" id="MobiDB-lite"/>
    </source>
</evidence>
<evidence type="ECO:0000313" key="3">
    <source>
        <dbReference type="Proteomes" id="UP000198287"/>
    </source>
</evidence>
<sequence>MNNQNLKLIDKAVLALSWHKRTDTALGIYKIRGESERKHHPKIISEETEHDQQHHLPIILYNNVEDADIGDHSIVHEICVKTEPGSGQDEDNNQEDESPPSSNTFIGCQVEFGYESVVVEVDAGQVDLEQPSTTTTEPPENLDDKNLLELSEYWTNNQQNQPNSGSSSPIRKSTNSNAKKGTKRSFTSNRKITSPPTKKKKHGSKGVPSSSFPSSSRKSKPNQTHETGKDAIHQCCYCGELVIGGAFIFHSHIRQKHRQFVDCITCVGCNSKLSSLFALRRHQGKCELMVDILKEWGEVGG</sequence>
<name>A0A226EXI1_FOLCA</name>
<dbReference type="AlphaFoldDB" id="A0A226EXI1"/>
<feature type="region of interest" description="Disordered" evidence="1">
    <location>
        <begin position="83"/>
        <end position="105"/>
    </location>
</feature>
<keyword evidence="3" id="KW-1185">Reference proteome</keyword>
<organism evidence="2 3">
    <name type="scientific">Folsomia candida</name>
    <name type="common">Springtail</name>
    <dbReference type="NCBI Taxonomy" id="158441"/>
    <lineage>
        <taxon>Eukaryota</taxon>
        <taxon>Metazoa</taxon>
        <taxon>Ecdysozoa</taxon>
        <taxon>Arthropoda</taxon>
        <taxon>Hexapoda</taxon>
        <taxon>Collembola</taxon>
        <taxon>Entomobryomorpha</taxon>
        <taxon>Isotomoidea</taxon>
        <taxon>Isotomidae</taxon>
        <taxon>Proisotominae</taxon>
        <taxon>Folsomia</taxon>
    </lineage>
</organism>
<gene>
    <name evidence="2" type="ORF">Fcan01_01641</name>
</gene>
<feature type="compositionally biased region" description="Low complexity" evidence="1">
    <location>
        <begin position="205"/>
        <end position="216"/>
    </location>
</feature>
<comment type="caution">
    <text evidence="2">The sequence shown here is derived from an EMBL/GenBank/DDBJ whole genome shotgun (WGS) entry which is preliminary data.</text>
</comment>
<evidence type="ECO:0000313" key="2">
    <source>
        <dbReference type="EMBL" id="OXA61900.1"/>
    </source>
</evidence>